<proteinExistence type="predicted"/>
<comment type="caution">
    <text evidence="1">The sequence shown here is derived from an EMBL/GenBank/DDBJ whole genome shotgun (WGS) entry which is preliminary data.</text>
</comment>
<keyword evidence="2" id="KW-1185">Reference proteome</keyword>
<reference evidence="1 2" key="1">
    <citation type="submission" date="2016-08" db="EMBL/GenBank/DDBJ databases">
        <title>A Parts List for Fungal Cellulosomes Revealed by Comparative Genomics.</title>
        <authorList>
            <consortium name="DOE Joint Genome Institute"/>
            <person name="Haitjema C.H."/>
            <person name="Gilmore S.P."/>
            <person name="Henske J.K."/>
            <person name="Solomon K.V."/>
            <person name="De Groot R."/>
            <person name="Kuo A."/>
            <person name="Mondo S.J."/>
            <person name="Salamov A.A."/>
            <person name="Labutti K."/>
            <person name="Zhao Z."/>
            <person name="Chiniquy J."/>
            <person name="Barry K."/>
            <person name="Brewer H.M."/>
            <person name="Purvine S.O."/>
            <person name="Wright A.T."/>
            <person name="Boxma B."/>
            <person name="Van Alen T."/>
            <person name="Hackstein J.H."/>
            <person name="Baker S.E."/>
            <person name="Grigoriev I.V."/>
            <person name="O'Malley M.A."/>
        </authorList>
    </citation>
    <scope>NUCLEOTIDE SEQUENCE [LARGE SCALE GENOMIC DNA]</scope>
    <source>
        <strain evidence="1 2">G1</strain>
    </source>
</reference>
<gene>
    <name evidence="1" type="ORF">LY90DRAFT_640579</name>
</gene>
<accession>A0A1Y2FP82</accession>
<dbReference type="AlphaFoldDB" id="A0A1Y2FP82"/>
<sequence length="238" mass="28849">MLVYIFNNDKQINNIKMDERESIIQDFGSPNVLFNILKRLKIDDNVNIADFTFVYRKLYDCLPTENVKQITIKDYLNSLDILRNITKMMDWENSRMSFRKTLECIKVFVLFYTNIRKHKINDNYKNNQDNKNKEINKWDYVIAEYEKINSCDNQVKSVIQINNLKDNNNQEIEKIIKLTKFLIYKGSNKLNKILKNKFLEYHSFYKAYENFIIVNNYKREKYLEIVLFLCPRIRNSRL</sequence>
<evidence type="ECO:0000313" key="1">
    <source>
        <dbReference type="EMBL" id="ORY84525.1"/>
    </source>
</evidence>
<dbReference type="EMBL" id="MCOG01000005">
    <property type="protein sequence ID" value="ORY84525.1"/>
    <property type="molecule type" value="Genomic_DNA"/>
</dbReference>
<dbReference type="Proteomes" id="UP000193920">
    <property type="component" value="Unassembled WGS sequence"/>
</dbReference>
<organism evidence="1 2">
    <name type="scientific">Neocallimastix californiae</name>
    <dbReference type="NCBI Taxonomy" id="1754190"/>
    <lineage>
        <taxon>Eukaryota</taxon>
        <taxon>Fungi</taxon>
        <taxon>Fungi incertae sedis</taxon>
        <taxon>Chytridiomycota</taxon>
        <taxon>Chytridiomycota incertae sedis</taxon>
        <taxon>Neocallimastigomycetes</taxon>
        <taxon>Neocallimastigales</taxon>
        <taxon>Neocallimastigaceae</taxon>
        <taxon>Neocallimastix</taxon>
    </lineage>
</organism>
<name>A0A1Y2FP82_9FUNG</name>
<evidence type="ECO:0000313" key="2">
    <source>
        <dbReference type="Proteomes" id="UP000193920"/>
    </source>
</evidence>
<protein>
    <submittedName>
        <fullName evidence="1">Uncharacterized protein</fullName>
    </submittedName>
</protein>